<evidence type="ECO:0000256" key="7">
    <source>
        <dbReference type="PIRSR" id="PIRSR001365-1"/>
    </source>
</evidence>
<evidence type="ECO:0000256" key="3">
    <source>
        <dbReference type="ARBA" id="ARBA00007592"/>
    </source>
</evidence>
<evidence type="ECO:0000256" key="1">
    <source>
        <dbReference type="ARBA" id="ARBA00001446"/>
    </source>
</evidence>
<dbReference type="UniPathway" id="UPA00564">
    <property type="reaction ID" value="UER00628"/>
</dbReference>
<dbReference type="SUPFAM" id="SSF51569">
    <property type="entry name" value="Aldolase"/>
    <property type="match status" value="1"/>
</dbReference>
<dbReference type="EMBL" id="SMYO01000002">
    <property type="protein sequence ID" value="TDK64113.1"/>
    <property type="molecule type" value="Genomic_DNA"/>
</dbReference>
<dbReference type="PANTHER" id="PTHR12128:SF19">
    <property type="entry name" value="5-DEHYDRO-4-DEOXYGLUCARATE DEHYDRATASE 2-RELATED"/>
    <property type="match status" value="1"/>
</dbReference>
<organism evidence="8 9">
    <name type="scientific">Bacillus salipaludis</name>
    <dbReference type="NCBI Taxonomy" id="2547811"/>
    <lineage>
        <taxon>Bacteria</taxon>
        <taxon>Bacillati</taxon>
        <taxon>Bacillota</taxon>
        <taxon>Bacilli</taxon>
        <taxon>Bacillales</taxon>
        <taxon>Bacillaceae</taxon>
        <taxon>Bacillus</taxon>
    </lineage>
</organism>
<dbReference type="AlphaFoldDB" id="A0A4R5VY12"/>
<gene>
    <name evidence="8" type="primary">kdgD</name>
    <name evidence="8" type="ORF">E2K98_04400</name>
</gene>
<evidence type="ECO:0000256" key="4">
    <source>
        <dbReference type="ARBA" id="ARBA00023239"/>
    </source>
</evidence>
<feature type="active site" description="Proton donor/acceptor" evidence="7">
    <location>
        <position position="138"/>
    </location>
</feature>
<dbReference type="InterPro" id="IPR013785">
    <property type="entry name" value="Aldolase_TIM"/>
</dbReference>
<dbReference type="NCBIfam" id="NF002958">
    <property type="entry name" value="PRK03620.1"/>
    <property type="match status" value="1"/>
</dbReference>
<dbReference type="SMART" id="SM01130">
    <property type="entry name" value="DHDPS"/>
    <property type="match status" value="1"/>
</dbReference>
<dbReference type="PIRSF" id="PIRSF001365">
    <property type="entry name" value="DHDPS"/>
    <property type="match status" value="1"/>
</dbReference>
<sequence length="314" mass="34116">MTTTRKAPTGILGFPVAPFTENNQLNEKGLATNIQFLLDEGLEAIFVACGAGEYQSISKEEYEAMIDVAVSVTGGKVPVYTGVGGNIQTSLEFAKISADKGADGYLILPPYLVAGEQAGLAGYFKTIAESTDLNAIVYQRDQVSLSVSVLEALAEVPQVVGVKDGLGDMELNTILTQTFGKRFSWLNGMPLAEVTMPAFVPLGFDSYSSAISNYIPHISRKFYEALLNGEQEVVQDLLQQVILPINSIRHQRKGYAVSLIKAGMEIMGLPVGETVRLPILPVEKEHYRELESILNKAIDLYPKNILVQSIKGDL</sequence>
<dbReference type="GO" id="GO:0047448">
    <property type="term" value="F:5-dehydro-4-deoxyglucarate dehydratase activity"/>
    <property type="evidence" value="ECO:0007669"/>
    <property type="project" value="UniProtKB-UniRule"/>
</dbReference>
<dbReference type="Pfam" id="PF00701">
    <property type="entry name" value="DHDPS"/>
    <property type="match status" value="1"/>
</dbReference>
<dbReference type="PANTHER" id="PTHR12128">
    <property type="entry name" value="DIHYDRODIPICOLINATE SYNTHASE"/>
    <property type="match status" value="1"/>
</dbReference>
<dbReference type="EC" id="4.2.1.41" evidence="5"/>
<dbReference type="HAMAP" id="MF_00694">
    <property type="entry name" value="KDGDH"/>
    <property type="match status" value="1"/>
</dbReference>
<dbReference type="GO" id="GO:0008840">
    <property type="term" value="F:4-hydroxy-tetrahydrodipicolinate synthase activity"/>
    <property type="evidence" value="ECO:0007669"/>
    <property type="project" value="TreeGrafter"/>
</dbReference>
<name>A0A4R5VY12_9BACI</name>
<evidence type="ECO:0000256" key="2">
    <source>
        <dbReference type="ARBA" id="ARBA00004983"/>
    </source>
</evidence>
<comment type="pathway">
    <text evidence="2 5">Carbohydrate acid metabolism; D-glucarate degradation; 2,5-dioxopentanoate from D-glucarate: step 2/2.</text>
</comment>
<proteinExistence type="inferred from homology"/>
<dbReference type="GO" id="GO:0042838">
    <property type="term" value="P:D-glucarate catabolic process"/>
    <property type="evidence" value="ECO:0007669"/>
    <property type="project" value="UniProtKB-UniRule"/>
</dbReference>
<dbReference type="RefSeq" id="WP_133333053.1">
    <property type="nucleotide sequence ID" value="NZ_SMYO01000002.1"/>
</dbReference>
<dbReference type="Gene3D" id="3.20.20.70">
    <property type="entry name" value="Aldolase class I"/>
    <property type="match status" value="1"/>
</dbReference>
<dbReference type="InterPro" id="IPR002220">
    <property type="entry name" value="DapA-like"/>
</dbReference>
<accession>A0A4R5VY12</accession>
<keyword evidence="4 5" id="KW-0456">Lyase</keyword>
<dbReference type="InterPro" id="IPR017655">
    <property type="entry name" value="Dehydro-deoxyglucarate_dehyd"/>
</dbReference>
<protein>
    <recommendedName>
        <fullName evidence="5">Probable 5-dehydro-4-deoxyglucarate dehydratase</fullName>
        <ecNumber evidence="5">4.2.1.41</ecNumber>
    </recommendedName>
    <alternativeName>
        <fullName evidence="5">5-keto-4-deoxy-glucarate dehydratase</fullName>
        <shortName evidence="5">KDGDH</shortName>
    </alternativeName>
</protein>
<comment type="catalytic activity">
    <reaction evidence="1 5">
        <text>5-dehydro-4-deoxy-D-glucarate + H(+) = 2,5-dioxopentanoate + CO2 + H2O</text>
        <dbReference type="Rhea" id="RHEA:24608"/>
        <dbReference type="ChEBI" id="CHEBI:15377"/>
        <dbReference type="ChEBI" id="CHEBI:15378"/>
        <dbReference type="ChEBI" id="CHEBI:16526"/>
        <dbReference type="ChEBI" id="CHEBI:42819"/>
        <dbReference type="ChEBI" id="CHEBI:58136"/>
        <dbReference type="EC" id="4.2.1.41"/>
    </reaction>
</comment>
<comment type="similarity">
    <text evidence="3 5 6">Belongs to the DapA family.</text>
</comment>
<evidence type="ECO:0000256" key="6">
    <source>
        <dbReference type="PIRNR" id="PIRNR001365"/>
    </source>
</evidence>
<evidence type="ECO:0000313" key="9">
    <source>
        <dbReference type="Proteomes" id="UP000295132"/>
    </source>
</evidence>
<dbReference type="Proteomes" id="UP000295132">
    <property type="component" value="Unassembled WGS sequence"/>
</dbReference>
<reference evidence="8 9" key="1">
    <citation type="submission" date="2019-03" db="EMBL/GenBank/DDBJ databases">
        <title>Bacillus niacini sp. nov. a Nicotinate-Metabolizing Mesophile Isolated from Soil.</title>
        <authorList>
            <person name="Zhang G."/>
        </authorList>
    </citation>
    <scope>NUCLEOTIDE SEQUENCE [LARGE SCALE GENOMIC DNA]</scope>
    <source>
        <strain evidence="8 9">WN066</strain>
    </source>
</reference>
<evidence type="ECO:0000313" key="8">
    <source>
        <dbReference type="EMBL" id="TDK64113.1"/>
    </source>
</evidence>
<evidence type="ECO:0000256" key="5">
    <source>
        <dbReference type="HAMAP-Rule" id="MF_00694"/>
    </source>
</evidence>
<feature type="active site" description="Schiff-base intermediate with substrate" evidence="7">
    <location>
        <position position="163"/>
    </location>
</feature>
<dbReference type="NCBIfam" id="TIGR03249">
    <property type="entry name" value="KdgD"/>
    <property type="match status" value="1"/>
</dbReference>
<comment type="caution">
    <text evidence="8">The sequence shown here is derived from an EMBL/GenBank/DDBJ whole genome shotgun (WGS) entry which is preliminary data.</text>
</comment>